<evidence type="ECO:0000256" key="2">
    <source>
        <dbReference type="SAM" id="SignalP"/>
    </source>
</evidence>
<dbReference type="BioCyc" id="SCEL448385:SCE_RS26160-MONOMER"/>
<sequence length="1064" mass="107964">MTAEDVVAPLLAALALALAACGAAEPAAAPPGALEPPPRAPSTVALGPARYVAQPYLVGLVERVVIDGREVDRAIVNGQRAELYGVDRLEPLGADRVVLAGGAAFPAWARSGGRAVGVARAARYLFWSGGDLYAAESFGGELRKLATLPGDVAGAFPWLDGIGLLTAAGSFVVQGASGALRPLGSPSLVAAAAASERRALVLTVFGRALLTLDAGASYRDVTAELGDAIALDVRGEEIVASLPFGLERAVEPSGRLGEPRARRAAPAAGVDPVWLGRAPFGQLADAVASGLPLADGGAALAVDGLVGRVDLATGRASSVAPLPPGSGECAPFRAADALLAVCAGPERASVVDLSSDARALRVERSFELLPEPARETDRFVGVDGEALGYVGPCEGRPRPRIDLRALSQGALGGDATQQSAVFCVRRGPGDWVEHRLDAADASDVLAWIPRRGGGAVALIARPGTFLPDGERVEVRGALRVVRLARGEPPLLWPPYGEEQAELLSRALVARADGAIEGWLPVHGYAADPAPITIDPAGRLRRHAVPARARSIAASGPFALAETEDGELFETIDRGQRWARVAPPPGGGAARLNACSAVGCSLGTFLRLGWASAPRSGGGGAGGAPRRRPARSWRSAPRAARPDRDRSARPPAPPPLARLACSFAGPLDAARVPESSGFGAVAAPPSRMAGTLRLGTLGMLALPSFNVGQSGSVGQAGSGSLPSPSFADAELAWIAPLDLRAEIHRATVPLASAGLLQLAYRPYEAPIGLVIDRDGRVAPVAAGPAEACLAGLLEAARVTRPVGGCAPQPAIGVDLGDRAVFLSPRHDGLAVSSVDLRGARGEAPLARPGGGAPPPAIRELHVQRTARAAAAQRARFAFGAGARAGAPVFVAVAGDGGAVLSPVDPVLGTLGPEEALAPLGALGAGGDPACAPRAGEARVVLSFDTEIGLVPGALPGITAAGTAGVAVIRWSRERACLDAVELVVRDERYEGGLGFFEPPGVVKKLIARFAGPSPAAPLGARGGLGPAAARRSEAAHGAGGGTLALVLYGQESRQPVQCKAVVGVR</sequence>
<organism evidence="3 4">
    <name type="scientific">Sorangium cellulosum (strain So ce56)</name>
    <name type="common">Polyangium cellulosum (strain So ce56)</name>
    <dbReference type="NCBI Taxonomy" id="448385"/>
    <lineage>
        <taxon>Bacteria</taxon>
        <taxon>Pseudomonadati</taxon>
        <taxon>Myxococcota</taxon>
        <taxon>Polyangia</taxon>
        <taxon>Polyangiales</taxon>
        <taxon>Polyangiaceae</taxon>
        <taxon>Sorangium</taxon>
    </lineage>
</organism>
<reference evidence="3 4" key="1">
    <citation type="journal article" date="2007" name="Nat. Biotechnol.">
        <title>Complete genome sequence of the myxobacterium Sorangium cellulosum.</title>
        <authorList>
            <person name="Schneiker S."/>
            <person name="Perlova O."/>
            <person name="Kaiser O."/>
            <person name="Gerth K."/>
            <person name="Alici A."/>
            <person name="Altmeyer M.O."/>
            <person name="Bartels D."/>
            <person name="Bekel T."/>
            <person name="Beyer S."/>
            <person name="Bode E."/>
            <person name="Bode H.B."/>
            <person name="Bolten C.J."/>
            <person name="Choudhuri J.V."/>
            <person name="Doss S."/>
            <person name="Elnakady Y.A."/>
            <person name="Frank B."/>
            <person name="Gaigalat L."/>
            <person name="Goesmann A."/>
            <person name="Groeger C."/>
            <person name="Gross F."/>
            <person name="Jelsbak L."/>
            <person name="Jelsbak L."/>
            <person name="Kalinowski J."/>
            <person name="Kegler C."/>
            <person name="Knauber T."/>
            <person name="Konietzny S."/>
            <person name="Kopp M."/>
            <person name="Krause L."/>
            <person name="Krug D."/>
            <person name="Linke B."/>
            <person name="Mahmud T."/>
            <person name="Martinez-Arias R."/>
            <person name="McHardy A.C."/>
            <person name="Merai M."/>
            <person name="Meyer F."/>
            <person name="Mormann S."/>
            <person name="Munoz-Dorado J."/>
            <person name="Perez J."/>
            <person name="Pradella S."/>
            <person name="Rachid S."/>
            <person name="Raddatz G."/>
            <person name="Rosenau F."/>
            <person name="Rueckert C."/>
            <person name="Sasse F."/>
            <person name="Scharfe M."/>
            <person name="Schuster S.C."/>
            <person name="Suen G."/>
            <person name="Treuner-Lange A."/>
            <person name="Velicer G.J."/>
            <person name="Vorholter F.-J."/>
            <person name="Weissman K.J."/>
            <person name="Welch R.D."/>
            <person name="Wenzel S.C."/>
            <person name="Whitworth D.E."/>
            <person name="Wilhelm S."/>
            <person name="Wittmann C."/>
            <person name="Bloecker H."/>
            <person name="Puehler A."/>
            <person name="Mueller R."/>
        </authorList>
    </citation>
    <scope>NUCLEOTIDE SEQUENCE [LARGE SCALE GENOMIC DNA]</scope>
    <source>
        <strain evidence="4">So ce56</strain>
    </source>
</reference>
<dbReference type="STRING" id="448385.sce5095"/>
<dbReference type="RefSeq" id="WP_012237726.1">
    <property type="nucleotide sequence ID" value="NC_010162.1"/>
</dbReference>
<evidence type="ECO:0000256" key="1">
    <source>
        <dbReference type="SAM" id="MobiDB-lite"/>
    </source>
</evidence>
<name>A9FR64_SORC5</name>
<proteinExistence type="predicted"/>
<evidence type="ECO:0000313" key="3">
    <source>
        <dbReference type="EMBL" id="CAN95258.1"/>
    </source>
</evidence>
<keyword evidence="2" id="KW-0732">Signal</keyword>
<dbReference type="KEGG" id="scl:sce5095"/>
<keyword evidence="4" id="KW-1185">Reference proteome</keyword>
<gene>
    <name evidence="3" type="ordered locus">sce5095</name>
</gene>
<dbReference type="HOGENOM" id="CLU_286355_0_0_7"/>
<feature type="signal peptide" evidence="2">
    <location>
        <begin position="1"/>
        <end position="19"/>
    </location>
</feature>
<evidence type="ECO:0008006" key="5">
    <source>
        <dbReference type="Google" id="ProtNLM"/>
    </source>
</evidence>
<feature type="chain" id="PRO_5002738749" description="Secreted protein" evidence="2">
    <location>
        <begin position="20"/>
        <end position="1064"/>
    </location>
</feature>
<dbReference type="OrthoDB" id="5486727at2"/>
<accession>A9FR64</accession>
<dbReference type="AlphaFoldDB" id="A9FR64"/>
<feature type="region of interest" description="Disordered" evidence="1">
    <location>
        <begin position="613"/>
        <end position="654"/>
    </location>
</feature>
<dbReference type="Proteomes" id="UP000002139">
    <property type="component" value="Chromosome"/>
</dbReference>
<protein>
    <recommendedName>
        <fullName evidence="5">Secreted protein</fullName>
    </recommendedName>
</protein>
<evidence type="ECO:0000313" key="4">
    <source>
        <dbReference type="Proteomes" id="UP000002139"/>
    </source>
</evidence>
<dbReference type="EMBL" id="AM746676">
    <property type="protein sequence ID" value="CAN95258.1"/>
    <property type="molecule type" value="Genomic_DNA"/>
</dbReference>